<dbReference type="OrthoDB" id="121583at2759"/>
<evidence type="ECO:0000313" key="4">
    <source>
        <dbReference type="Proteomes" id="UP000284657"/>
    </source>
</evidence>
<organism evidence="1 3">
    <name type="scientific">Phytophthora kernoviae</name>
    <dbReference type="NCBI Taxonomy" id="325452"/>
    <lineage>
        <taxon>Eukaryota</taxon>
        <taxon>Sar</taxon>
        <taxon>Stramenopiles</taxon>
        <taxon>Oomycota</taxon>
        <taxon>Peronosporomycetes</taxon>
        <taxon>Peronosporales</taxon>
        <taxon>Peronosporaceae</taxon>
        <taxon>Phytophthora</taxon>
    </lineage>
</organism>
<dbReference type="EMBL" id="MBDO02000175">
    <property type="protein sequence ID" value="RLN60861.1"/>
    <property type="molecule type" value="Genomic_DNA"/>
</dbReference>
<protein>
    <recommendedName>
        <fullName evidence="5">WW domain-containing protein</fullName>
    </recommendedName>
</protein>
<name>A0A3F2RN09_9STRA</name>
<gene>
    <name evidence="2" type="ORF">BBJ29_006992</name>
    <name evidence="1" type="ORF">BBP00_00005735</name>
</gene>
<dbReference type="AlphaFoldDB" id="A0A3F2RN09"/>
<evidence type="ECO:0000313" key="3">
    <source>
        <dbReference type="Proteomes" id="UP000277300"/>
    </source>
</evidence>
<evidence type="ECO:0000313" key="1">
    <source>
        <dbReference type="EMBL" id="RLN60861.1"/>
    </source>
</evidence>
<comment type="caution">
    <text evidence="1">The sequence shown here is derived from an EMBL/GenBank/DDBJ whole genome shotgun (WGS) entry which is preliminary data.</text>
</comment>
<proteinExistence type="predicted"/>
<sequence>MLLIKAATTLLTYLTVSHRINYDACLELYGLRTRSANRRVLEVDGVQMRLPQEPVLAYNRPWLRRVEHAEDVHQAGDEKFRLASTIATARDVVESANSSGTGAWVRHWHEGSGRAYLVHSLTGEAVWEIVSGSKKTPRTMSSARETQSNTAPTLSLLAFENRWDELVDGGGFNCRVSRIPDTHVLAQHLRSHDFRVASDGLRRNDADQQRTVLFYAEDSEDSDDHEPSEPMFMGEFVFDSLSLKLCAHFRCGEPEQMVSFVKRLQLKEIVGAYTPCE</sequence>
<reference evidence="3 4" key="1">
    <citation type="submission" date="2018-07" db="EMBL/GenBank/DDBJ databases">
        <title>Genome sequencing of oomycete isolates from Chile give support for New Zealand origin for Phytophthora kernoviae and make available the first Nothophytophthora sp. genome.</title>
        <authorList>
            <person name="Studholme D.J."/>
            <person name="Sanfuentes E."/>
            <person name="Panda P."/>
            <person name="Hill R."/>
            <person name="Sambles C."/>
            <person name="Grant M."/>
            <person name="Williams N.M."/>
            <person name="Mcdougal R.L."/>
        </authorList>
    </citation>
    <scope>NUCLEOTIDE SEQUENCE [LARGE SCALE GENOMIC DNA]</scope>
    <source>
        <strain evidence="1">Chile6</strain>
        <strain evidence="2">Chile7</strain>
    </source>
</reference>
<accession>A0A3F2RN09</accession>
<dbReference type="Proteomes" id="UP000277300">
    <property type="component" value="Unassembled WGS sequence"/>
</dbReference>
<dbReference type="Proteomes" id="UP000284657">
    <property type="component" value="Unassembled WGS sequence"/>
</dbReference>
<evidence type="ECO:0008006" key="5">
    <source>
        <dbReference type="Google" id="ProtNLM"/>
    </source>
</evidence>
<evidence type="ECO:0000313" key="2">
    <source>
        <dbReference type="EMBL" id="RLN65225.1"/>
    </source>
</evidence>
<dbReference type="EMBL" id="MBAD02000606">
    <property type="protein sequence ID" value="RLN65225.1"/>
    <property type="molecule type" value="Genomic_DNA"/>
</dbReference>